<proteinExistence type="inferred from homology"/>
<dbReference type="InterPro" id="IPR045621">
    <property type="entry name" value="BPD_transp_1_N"/>
</dbReference>
<evidence type="ECO:0000256" key="5">
    <source>
        <dbReference type="ARBA" id="ARBA00022989"/>
    </source>
</evidence>
<comment type="caution">
    <text evidence="9">The sequence shown here is derived from an EMBL/GenBank/DDBJ whole genome shotgun (WGS) entry which is preliminary data.</text>
</comment>
<dbReference type="SUPFAM" id="SSF161098">
    <property type="entry name" value="MetI-like"/>
    <property type="match status" value="1"/>
</dbReference>
<evidence type="ECO:0000256" key="4">
    <source>
        <dbReference type="ARBA" id="ARBA00022692"/>
    </source>
</evidence>
<feature type="transmembrane region" description="Helical" evidence="7">
    <location>
        <begin position="169"/>
        <end position="189"/>
    </location>
</feature>
<dbReference type="PROSITE" id="PS50928">
    <property type="entry name" value="ABC_TM1"/>
    <property type="match status" value="1"/>
</dbReference>
<dbReference type="CDD" id="cd06261">
    <property type="entry name" value="TM_PBP2"/>
    <property type="match status" value="1"/>
</dbReference>
<keyword evidence="6 7" id="KW-0472">Membrane</keyword>
<evidence type="ECO:0000256" key="7">
    <source>
        <dbReference type="RuleBase" id="RU363032"/>
    </source>
</evidence>
<keyword evidence="10" id="KW-1185">Reference proteome</keyword>
<evidence type="ECO:0000259" key="8">
    <source>
        <dbReference type="PROSITE" id="PS50928"/>
    </source>
</evidence>
<dbReference type="Pfam" id="PF19300">
    <property type="entry name" value="BPD_transp_1_N"/>
    <property type="match status" value="1"/>
</dbReference>
<dbReference type="EMBL" id="JAEKNR010000198">
    <property type="protein sequence ID" value="MBJ7600326.1"/>
    <property type="molecule type" value="Genomic_DNA"/>
</dbReference>
<dbReference type="GO" id="GO:0071916">
    <property type="term" value="F:dipeptide transmembrane transporter activity"/>
    <property type="evidence" value="ECO:0007669"/>
    <property type="project" value="TreeGrafter"/>
</dbReference>
<evidence type="ECO:0000256" key="3">
    <source>
        <dbReference type="ARBA" id="ARBA00022475"/>
    </source>
</evidence>
<feature type="transmembrane region" description="Helical" evidence="7">
    <location>
        <begin position="273"/>
        <end position="299"/>
    </location>
</feature>
<evidence type="ECO:0000256" key="6">
    <source>
        <dbReference type="ARBA" id="ARBA00023136"/>
    </source>
</evidence>
<organism evidence="9 10">
    <name type="scientific">Candidatus Nephthysia bennettiae</name>
    <dbReference type="NCBI Taxonomy" id="3127016"/>
    <lineage>
        <taxon>Bacteria</taxon>
        <taxon>Bacillati</taxon>
        <taxon>Candidatus Dormiibacterota</taxon>
        <taxon>Candidatus Dormibacteria</taxon>
        <taxon>Candidatus Dormibacterales</taxon>
        <taxon>Candidatus Dormibacteraceae</taxon>
        <taxon>Candidatus Nephthysia</taxon>
    </lineage>
</organism>
<keyword evidence="5 7" id="KW-1133">Transmembrane helix</keyword>
<comment type="similarity">
    <text evidence="7">Belongs to the binding-protein-dependent transport system permease family.</text>
</comment>
<evidence type="ECO:0000313" key="9">
    <source>
        <dbReference type="EMBL" id="MBJ7600326.1"/>
    </source>
</evidence>
<keyword evidence="2 7" id="KW-0813">Transport</keyword>
<reference evidence="9" key="1">
    <citation type="submission" date="2020-10" db="EMBL/GenBank/DDBJ databases">
        <title>Ca. Dormibacterota MAGs.</title>
        <authorList>
            <person name="Montgomery K."/>
        </authorList>
    </citation>
    <scope>NUCLEOTIDE SEQUENCE [LARGE SCALE GENOMIC DNA]</scope>
    <source>
        <strain evidence="9">SC8812_S17_10</strain>
    </source>
</reference>
<dbReference type="AlphaFoldDB" id="A0A934K2E1"/>
<evidence type="ECO:0000256" key="1">
    <source>
        <dbReference type="ARBA" id="ARBA00004651"/>
    </source>
</evidence>
<feature type="transmembrane region" description="Helical" evidence="7">
    <location>
        <begin position="227"/>
        <end position="253"/>
    </location>
</feature>
<name>A0A934K2E1_9BACT</name>
<keyword evidence="4 7" id="KW-0812">Transmembrane</keyword>
<feature type="transmembrane region" description="Helical" evidence="7">
    <location>
        <begin position="128"/>
        <end position="157"/>
    </location>
</feature>
<dbReference type="PANTHER" id="PTHR43163">
    <property type="entry name" value="DIPEPTIDE TRANSPORT SYSTEM PERMEASE PROTEIN DPPB-RELATED"/>
    <property type="match status" value="1"/>
</dbReference>
<dbReference type="GO" id="GO:0005886">
    <property type="term" value="C:plasma membrane"/>
    <property type="evidence" value="ECO:0007669"/>
    <property type="project" value="UniProtKB-SubCell"/>
</dbReference>
<dbReference type="Pfam" id="PF00528">
    <property type="entry name" value="BPD_transp_1"/>
    <property type="match status" value="1"/>
</dbReference>
<feature type="domain" description="ABC transmembrane type-1" evidence="8">
    <location>
        <begin position="95"/>
        <end position="292"/>
    </location>
</feature>
<gene>
    <name evidence="9" type="ORF">JF922_19905</name>
</gene>
<dbReference type="PANTHER" id="PTHR43163:SF6">
    <property type="entry name" value="DIPEPTIDE TRANSPORT SYSTEM PERMEASE PROTEIN DPPB-RELATED"/>
    <property type="match status" value="1"/>
</dbReference>
<dbReference type="Proteomes" id="UP000612893">
    <property type="component" value="Unassembled WGS sequence"/>
</dbReference>
<feature type="transmembrane region" description="Helical" evidence="7">
    <location>
        <begin position="101"/>
        <end position="121"/>
    </location>
</feature>
<keyword evidence="3" id="KW-1003">Cell membrane</keyword>
<sequence>MTTYLVRRVLVSVPTVLGVATVIFLLVHLLPGDPARVIAGVNATPADVERIRHQLGLDQPGWEQYLTFLTRLAHGDLGTSTHTLNPVTAEIAARAPYTAELASLSIVIAIAVGVAAGMVAATRRNTALDLLISGAAIAGVSIPVYWLGLMLVVLFAIDLRLLPAAGAGGPTSIVLPAITLASFSVGFIARQTRSAMLEVLGQDFVRTARAKGAGERRVLLRHALRNALLPVVTTIGLQFGTLLGGAVLTETVFAWPGIGRLLVDSIFFRDFPVVQGVVLLIAVAFIAVNLITDLVYAVVDPRIRYS</sequence>
<dbReference type="InterPro" id="IPR035906">
    <property type="entry name" value="MetI-like_sf"/>
</dbReference>
<feature type="transmembrane region" description="Helical" evidence="7">
    <location>
        <begin position="9"/>
        <end position="30"/>
    </location>
</feature>
<evidence type="ECO:0000313" key="10">
    <source>
        <dbReference type="Proteomes" id="UP000612893"/>
    </source>
</evidence>
<comment type="subcellular location">
    <subcellularLocation>
        <location evidence="1 7">Cell membrane</location>
        <topology evidence="1 7">Multi-pass membrane protein</topology>
    </subcellularLocation>
</comment>
<dbReference type="InterPro" id="IPR000515">
    <property type="entry name" value="MetI-like"/>
</dbReference>
<dbReference type="Gene3D" id="1.10.3720.10">
    <property type="entry name" value="MetI-like"/>
    <property type="match status" value="1"/>
</dbReference>
<protein>
    <submittedName>
        <fullName evidence="9">ABC transporter permease</fullName>
    </submittedName>
</protein>
<accession>A0A934K2E1</accession>
<evidence type="ECO:0000256" key="2">
    <source>
        <dbReference type="ARBA" id="ARBA00022448"/>
    </source>
</evidence>